<keyword evidence="1" id="KW-0472">Membrane</keyword>
<reference evidence="2 3" key="1">
    <citation type="submission" date="2019-02" db="EMBL/GenBank/DDBJ databases">
        <title>Deep-cultivation of Planctomycetes and their phenomic and genomic characterization uncovers novel biology.</title>
        <authorList>
            <person name="Wiegand S."/>
            <person name="Jogler M."/>
            <person name="Boedeker C."/>
            <person name="Pinto D."/>
            <person name="Vollmers J."/>
            <person name="Rivas-Marin E."/>
            <person name="Kohn T."/>
            <person name="Peeters S.H."/>
            <person name="Heuer A."/>
            <person name="Rast P."/>
            <person name="Oberbeckmann S."/>
            <person name="Bunk B."/>
            <person name="Jeske O."/>
            <person name="Meyerdierks A."/>
            <person name="Storesund J.E."/>
            <person name="Kallscheuer N."/>
            <person name="Luecker S."/>
            <person name="Lage O.M."/>
            <person name="Pohl T."/>
            <person name="Merkel B.J."/>
            <person name="Hornburger P."/>
            <person name="Mueller R.-W."/>
            <person name="Bruemmer F."/>
            <person name="Labrenz M."/>
            <person name="Spormann A.M."/>
            <person name="Op den Camp H."/>
            <person name="Overmann J."/>
            <person name="Amann R."/>
            <person name="Jetten M.S.M."/>
            <person name="Mascher T."/>
            <person name="Medema M.H."/>
            <person name="Devos D.P."/>
            <person name="Kaster A.-K."/>
            <person name="Ovreas L."/>
            <person name="Rohde M."/>
            <person name="Galperin M.Y."/>
            <person name="Jogler C."/>
        </authorList>
    </citation>
    <scope>NUCLEOTIDE SEQUENCE [LARGE SCALE GENOMIC DNA]</scope>
    <source>
        <strain evidence="2 3">I41</strain>
    </source>
</reference>
<evidence type="ECO:0000313" key="2">
    <source>
        <dbReference type="EMBL" id="QDT75894.1"/>
    </source>
</evidence>
<feature type="transmembrane region" description="Helical" evidence="1">
    <location>
        <begin position="43"/>
        <end position="65"/>
    </location>
</feature>
<proteinExistence type="predicted"/>
<keyword evidence="1" id="KW-0812">Transmembrane</keyword>
<dbReference type="EMBL" id="CP036339">
    <property type="protein sequence ID" value="QDT75894.1"/>
    <property type="molecule type" value="Genomic_DNA"/>
</dbReference>
<dbReference type="KEGG" id="llh:I41_51390"/>
<dbReference type="Proteomes" id="UP000317909">
    <property type="component" value="Chromosome"/>
</dbReference>
<sequence length="66" mass="7392">MSSLDGYILAAATGLFVIAGLLDLYRWVRYPERRHRKTTDVEWFCGILIGLGIGVPMIRVLIAAIE</sequence>
<accession>A0A517U5I1</accession>
<evidence type="ECO:0000256" key="1">
    <source>
        <dbReference type="SAM" id="Phobius"/>
    </source>
</evidence>
<gene>
    <name evidence="2" type="ORF">I41_51390</name>
</gene>
<evidence type="ECO:0000313" key="3">
    <source>
        <dbReference type="Proteomes" id="UP000317909"/>
    </source>
</evidence>
<protein>
    <submittedName>
        <fullName evidence="2">Uncharacterized protein</fullName>
    </submittedName>
</protein>
<feature type="transmembrane region" description="Helical" evidence="1">
    <location>
        <begin position="6"/>
        <end position="22"/>
    </location>
</feature>
<keyword evidence="1" id="KW-1133">Transmembrane helix</keyword>
<organism evidence="2 3">
    <name type="scientific">Lacipirellula limnantheis</name>
    <dbReference type="NCBI Taxonomy" id="2528024"/>
    <lineage>
        <taxon>Bacteria</taxon>
        <taxon>Pseudomonadati</taxon>
        <taxon>Planctomycetota</taxon>
        <taxon>Planctomycetia</taxon>
        <taxon>Pirellulales</taxon>
        <taxon>Lacipirellulaceae</taxon>
        <taxon>Lacipirellula</taxon>
    </lineage>
</organism>
<dbReference type="AlphaFoldDB" id="A0A517U5I1"/>
<name>A0A517U5I1_9BACT</name>
<keyword evidence="3" id="KW-1185">Reference proteome</keyword>